<keyword evidence="3" id="KW-0472">Membrane</keyword>
<evidence type="ECO:0000256" key="3">
    <source>
        <dbReference type="SAM" id="Phobius"/>
    </source>
</evidence>
<evidence type="ECO:0000313" key="4">
    <source>
        <dbReference type="EnsemblProtists" id="EOD39349"/>
    </source>
</evidence>
<dbReference type="GO" id="GO:0005886">
    <property type="term" value="C:plasma membrane"/>
    <property type="evidence" value="ECO:0007669"/>
    <property type="project" value="TreeGrafter"/>
</dbReference>
<feature type="transmembrane region" description="Helical" evidence="3">
    <location>
        <begin position="146"/>
        <end position="169"/>
    </location>
</feature>
<keyword evidence="5" id="KW-1185">Reference proteome</keyword>
<comment type="subcellular location">
    <subcellularLocation>
        <location evidence="1">Endomembrane system</location>
        <topology evidence="1">Multi-pass membrane protein</topology>
    </subcellularLocation>
</comment>
<dbReference type="GO" id="GO:0015854">
    <property type="term" value="P:guanine transport"/>
    <property type="evidence" value="ECO:0007669"/>
    <property type="project" value="TreeGrafter"/>
</dbReference>
<name>A0A0D3KUB4_EMIH1</name>
<dbReference type="GeneID" id="17284620"/>
<protein>
    <submittedName>
        <fullName evidence="4">Uncharacterized protein</fullName>
    </submittedName>
</protein>
<dbReference type="AlphaFoldDB" id="A0A0D3KUB4"/>
<dbReference type="GO" id="GO:0005345">
    <property type="term" value="F:purine nucleobase transmembrane transporter activity"/>
    <property type="evidence" value="ECO:0007669"/>
    <property type="project" value="TreeGrafter"/>
</dbReference>
<sequence length="310" mass="33009">MPCGSSRLDAPSKVAEAPYAKLAGAIVSAWPGWFGCSATNSSAELPGGLCTADGEEPSASRLCREAGDCSCLAGNVDGGTVWAFDTSDLDMQNFGIPLLVLLHSLKKRKRQPRQHMRNLRTGTSSVTTYGESMAGVYEGGRTGLTALWIALFNFLSMFFAPLFGSIPTLSTGPPATAMRASRARTRPRHVRGCVAACPALIMVGVFMAEGLGTIDWHDYMQASREATYKIEAGLVAGLRTAGEDAGDVGILAGLMTLAMIKILTLRIVFNLPRGYESMPPLIQRFLKRQSLNAYERGIIAAAEGKPSAEA</sequence>
<keyword evidence="3" id="KW-1133">Transmembrane helix</keyword>
<organism evidence="4 5">
    <name type="scientific">Emiliania huxleyi (strain CCMP1516)</name>
    <dbReference type="NCBI Taxonomy" id="280463"/>
    <lineage>
        <taxon>Eukaryota</taxon>
        <taxon>Haptista</taxon>
        <taxon>Haptophyta</taxon>
        <taxon>Prymnesiophyceae</taxon>
        <taxon>Isochrysidales</taxon>
        <taxon>Noelaerhabdaceae</taxon>
        <taxon>Emiliania</taxon>
    </lineage>
</organism>
<keyword evidence="3" id="KW-0812">Transmembrane</keyword>
<accession>A0A0D3KUB4</accession>
<evidence type="ECO:0000313" key="5">
    <source>
        <dbReference type="Proteomes" id="UP000013827"/>
    </source>
</evidence>
<dbReference type="RefSeq" id="XP_005791778.1">
    <property type="nucleotide sequence ID" value="XM_005791721.1"/>
</dbReference>
<reference evidence="4" key="2">
    <citation type="submission" date="2024-10" db="UniProtKB">
        <authorList>
            <consortium name="EnsemblProtists"/>
        </authorList>
    </citation>
    <scope>IDENTIFICATION</scope>
</reference>
<evidence type="ECO:0000256" key="1">
    <source>
        <dbReference type="ARBA" id="ARBA00004127"/>
    </source>
</evidence>
<dbReference type="EnsemblProtists" id="EOD39349">
    <property type="protein sequence ID" value="EOD39349"/>
    <property type="gene ID" value="EMIHUDRAFT_223534"/>
</dbReference>
<evidence type="ECO:0000256" key="2">
    <source>
        <dbReference type="ARBA" id="ARBA00022448"/>
    </source>
</evidence>
<dbReference type="HOGENOM" id="CLU_898422_0_0_1"/>
<reference evidence="5" key="1">
    <citation type="journal article" date="2013" name="Nature">
        <title>Pan genome of the phytoplankton Emiliania underpins its global distribution.</title>
        <authorList>
            <person name="Read B.A."/>
            <person name="Kegel J."/>
            <person name="Klute M.J."/>
            <person name="Kuo A."/>
            <person name="Lefebvre S.C."/>
            <person name="Maumus F."/>
            <person name="Mayer C."/>
            <person name="Miller J."/>
            <person name="Monier A."/>
            <person name="Salamov A."/>
            <person name="Young J."/>
            <person name="Aguilar M."/>
            <person name="Claverie J.M."/>
            <person name="Frickenhaus S."/>
            <person name="Gonzalez K."/>
            <person name="Herman E.K."/>
            <person name="Lin Y.C."/>
            <person name="Napier J."/>
            <person name="Ogata H."/>
            <person name="Sarno A.F."/>
            <person name="Shmutz J."/>
            <person name="Schroeder D."/>
            <person name="de Vargas C."/>
            <person name="Verret F."/>
            <person name="von Dassow P."/>
            <person name="Valentin K."/>
            <person name="Van de Peer Y."/>
            <person name="Wheeler G."/>
            <person name="Dacks J.B."/>
            <person name="Delwiche C.F."/>
            <person name="Dyhrman S.T."/>
            <person name="Glockner G."/>
            <person name="John U."/>
            <person name="Richards T."/>
            <person name="Worden A.Z."/>
            <person name="Zhang X."/>
            <person name="Grigoriev I.V."/>
            <person name="Allen A.E."/>
            <person name="Bidle K."/>
            <person name="Borodovsky M."/>
            <person name="Bowler C."/>
            <person name="Brownlee C."/>
            <person name="Cock J.M."/>
            <person name="Elias M."/>
            <person name="Gladyshev V.N."/>
            <person name="Groth M."/>
            <person name="Guda C."/>
            <person name="Hadaegh A."/>
            <person name="Iglesias-Rodriguez M.D."/>
            <person name="Jenkins J."/>
            <person name="Jones B.M."/>
            <person name="Lawson T."/>
            <person name="Leese F."/>
            <person name="Lindquist E."/>
            <person name="Lobanov A."/>
            <person name="Lomsadze A."/>
            <person name="Malik S.B."/>
            <person name="Marsh M.E."/>
            <person name="Mackinder L."/>
            <person name="Mock T."/>
            <person name="Mueller-Roeber B."/>
            <person name="Pagarete A."/>
            <person name="Parker M."/>
            <person name="Probert I."/>
            <person name="Quesneville H."/>
            <person name="Raines C."/>
            <person name="Rensing S.A."/>
            <person name="Riano-Pachon D.M."/>
            <person name="Richier S."/>
            <person name="Rokitta S."/>
            <person name="Shiraiwa Y."/>
            <person name="Soanes D.M."/>
            <person name="van der Giezen M."/>
            <person name="Wahlund T.M."/>
            <person name="Williams B."/>
            <person name="Wilson W."/>
            <person name="Wolfe G."/>
            <person name="Wurch L.L."/>
        </authorList>
    </citation>
    <scope>NUCLEOTIDE SEQUENCE</scope>
</reference>
<dbReference type="PaxDb" id="2903-EOD39349"/>
<dbReference type="Proteomes" id="UP000013827">
    <property type="component" value="Unassembled WGS sequence"/>
</dbReference>
<dbReference type="GO" id="GO:0012505">
    <property type="term" value="C:endomembrane system"/>
    <property type="evidence" value="ECO:0007669"/>
    <property type="project" value="UniProtKB-SubCell"/>
</dbReference>
<dbReference type="KEGG" id="ehx:EMIHUDRAFT_223534"/>
<keyword evidence="2" id="KW-0813">Transport</keyword>
<proteinExistence type="predicted"/>
<dbReference type="GO" id="GO:0015853">
    <property type="term" value="P:adenine transport"/>
    <property type="evidence" value="ECO:0007669"/>
    <property type="project" value="TreeGrafter"/>
</dbReference>
<feature type="transmembrane region" description="Helical" evidence="3">
    <location>
        <begin position="248"/>
        <end position="269"/>
    </location>
</feature>
<dbReference type="PANTHER" id="PTHR43337">
    <property type="entry name" value="XANTHINE/URACIL PERMEASE C887.17-RELATED"/>
    <property type="match status" value="1"/>
</dbReference>
<dbReference type="STRING" id="2903.R1G0K6"/>
<feature type="transmembrane region" description="Helical" evidence="3">
    <location>
        <begin position="190"/>
        <end position="208"/>
    </location>
</feature>
<dbReference type="PANTHER" id="PTHR43337:SF1">
    <property type="entry name" value="XANTHINE_URACIL PERMEASE C887.17-RELATED"/>
    <property type="match status" value="1"/>
</dbReference>
<dbReference type="InterPro" id="IPR045018">
    <property type="entry name" value="Azg-like"/>
</dbReference>